<dbReference type="OrthoDB" id="5405911at2"/>
<gene>
    <name evidence="3" type="ORF">F0L68_32990</name>
</gene>
<dbReference type="GO" id="GO:0016747">
    <property type="term" value="F:acyltransferase activity, transferring groups other than amino-acyl groups"/>
    <property type="evidence" value="ECO:0007669"/>
    <property type="project" value="InterPro"/>
</dbReference>
<evidence type="ECO:0000313" key="4">
    <source>
        <dbReference type="Proteomes" id="UP000323454"/>
    </source>
</evidence>
<dbReference type="Gene3D" id="3.40.630.30">
    <property type="match status" value="1"/>
</dbReference>
<feature type="domain" description="N-acetyltransferase" evidence="2">
    <location>
        <begin position="33"/>
        <end position="119"/>
    </location>
</feature>
<organism evidence="3 4">
    <name type="scientific">Solihabitans fulvus</name>
    <dbReference type="NCBI Taxonomy" id="1892852"/>
    <lineage>
        <taxon>Bacteria</taxon>
        <taxon>Bacillati</taxon>
        <taxon>Actinomycetota</taxon>
        <taxon>Actinomycetes</taxon>
        <taxon>Pseudonocardiales</taxon>
        <taxon>Pseudonocardiaceae</taxon>
        <taxon>Solihabitans</taxon>
    </lineage>
</organism>
<keyword evidence="3" id="KW-0808">Transferase</keyword>
<dbReference type="InterPro" id="IPR031165">
    <property type="entry name" value="GNAT_YJDJ"/>
</dbReference>
<sequence>MHARILTRGHSGSEEVFARRLTEGDHVDGVVVTDAPERARYEAHIDGVLAGFAEYRRSGDVLAIPHTEVDPSFGGRGVGSELVRQVMDDLRGRGLLVRPLCPFVAAWIEKNPDYADLLDPAYAADDLG</sequence>
<evidence type="ECO:0000259" key="1">
    <source>
        <dbReference type="PROSITE" id="PS51186"/>
    </source>
</evidence>
<dbReference type="PANTHER" id="PTHR31435:SF10">
    <property type="entry name" value="BSR4717 PROTEIN"/>
    <property type="match status" value="1"/>
</dbReference>
<dbReference type="InterPro" id="IPR045057">
    <property type="entry name" value="Gcn5-rel_NAT"/>
</dbReference>
<dbReference type="InterPro" id="IPR016181">
    <property type="entry name" value="Acyl_CoA_acyltransferase"/>
</dbReference>
<comment type="caution">
    <text evidence="3">The sequence shown here is derived from an EMBL/GenBank/DDBJ whole genome shotgun (WGS) entry which is preliminary data.</text>
</comment>
<dbReference type="PROSITE" id="PS51729">
    <property type="entry name" value="GNAT_YJDJ"/>
    <property type="match status" value="1"/>
</dbReference>
<accession>A0A5B2WSE9</accession>
<dbReference type="PROSITE" id="PS51186">
    <property type="entry name" value="GNAT"/>
    <property type="match status" value="1"/>
</dbReference>
<dbReference type="Pfam" id="PF14542">
    <property type="entry name" value="Acetyltransf_CG"/>
    <property type="match status" value="1"/>
</dbReference>
<dbReference type="EMBL" id="VUOB01000065">
    <property type="protein sequence ID" value="KAA2253622.1"/>
    <property type="molecule type" value="Genomic_DNA"/>
</dbReference>
<dbReference type="PANTHER" id="PTHR31435">
    <property type="entry name" value="PROTEIN NATD1"/>
    <property type="match status" value="1"/>
</dbReference>
<dbReference type="SUPFAM" id="SSF55729">
    <property type="entry name" value="Acyl-CoA N-acyltransferases (Nat)"/>
    <property type="match status" value="1"/>
</dbReference>
<evidence type="ECO:0000313" key="3">
    <source>
        <dbReference type="EMBL" id="KAA2253622.1"/>
    </source>
</evidence>
<reference evidence="3 4" key="1">
    <citation type="submission" date="2019-09" db="EMBL/GenBank/DDBJ databases">
        <title>Goodfellowia gen. nov., a new genus of the Pseudonocardineae related to Actinoalloteichus, containing Goodfellowia coeruleoviolacea gen. nov., comb. nov. gen. nov., comb. nov.</title>
        <authorList>
            <person name="Labeda D."/>
        </authorList>
    </citation>
    <scope>NUCLEOTIDE SEQUENCE [LARGE SCALE GENOMIC DNA]</scope>
    <source>
        <strain evidence="3 4">AN110305</strain>
    </source>
</reference>
<dbReference type="AlphaFoldDB" id="A0A5B2WSE9"/>
<dbReference type="CDD" id="cd04301">
    <property type="entry name" value="NAT_SF"/>
    <property type="match status" value="1"/>
</dbReference>
<name>A0A5B2WSE9_9PSEU</name>
<dbReference type="Proteomes" id="UP000323454">
    <property type="component" value="Unassembled WGS sequence"/>
</dbReference>
<protein>
    <submittedName>
        <fullName evidence="3">N-acetyltransferase</fullName>
    </submittedName>
</protein>
<proteinExistence type="predicted"/>
<keyword evidence="4" id="KW-1185">Reference proteome</keyword>
<evidence type="ECO:0000259" key="2">
    <source>
        <dbReference type="PROSITE" id="PS51729"/>
    </source>
</evidence>
<dbReference type="InterPro" id="IPR000182">
    <property type="entry name" value="GNAT_dom"/>
</dbReference>
<reference evidence="3 4" key="2">
    <citation type="submission" date="2019-09" db="EMBL/GenBank/DDBJ databases">
        <authorList>
            <person name="Jin C."/>
        </authorList>
    </citation>
    <scope>NUCLEOTIDE SEQUENCE [LARGE SCALE GENOMIC DNA]</scope>
    <source>
        <strain evidence="3 4">AN110305</strain>
    </source>
</reference>
<feature type="domain" description="N-acetyltransferase" evidence="1">
    <location>
        <begin position="1"/>
        <end position="128"/>
    </location>
</feature>